<evidence type="ECO:0000313" key="1">
    <source>
        <dbReference type="EMBL" id="KIJ32757.1"/>
    </source>
</evidence>
<dbReference type="AlphaFoldDB" id="A0A0C9UU22"/>
<name>A0A0C9UU22_SPHS4</name>
<sequence>MSKVGRMDVIYFAAEPEHFRSSIYRSSSLCILNGKGLLADSRWLLISASETGVYNSSPFTFAELPPEIQHLRGKGRNQAGPLPPFVSNFSDDLQPSGINSESAYETVEAYYQRFRGRPEKIVFIEGAVRDMRAIGDVALRLQILLSGHCRRPVPGDVHTPVS</sequence>
<keyword evidence="2" id="KW-1185">Reference proteome</keyword>
<organism evidence="1 2">
    <name type="scientific">Sphaerobolus stellatus (strain SS14)</name>
    <dbReference type="NCBI Taxonomy" id="990650"/>
    <lineage>
        <taxon>Eukaryota</taxon>
        <taxon>Fungi</taxon>
        <taxon>Dikarya</taxon>
        <taxon>Basidiomycota</taxon>
        <taxon>Agaricomycotina</taxon>
        <taxon>Agaricomycetes</taxon>
        <taxon>Phallomycetidae</taxon>
        <taxon>Geastrales</taxon>
        <taxon>Sphaerobolaceae</taxon>
        <taxon>Sphaerobolus</taxon>
    </lineage>
</organism>
<dbReference type="EMBL" id="KN837222">
    <property type="protein sequence ID" value="KIJ32757.1"/>
    <property type="molecule type" value="Genomic_DNA"/>
</dbReference>
<dbReference type="Proteomes" id="UP000054279">
    <property type="component" value="Unassembled WGS sequence"/>
</dbReference>
<dbReference type="HOGENOM" id="CLU_1636472_0_0_1"/>
<gene>
    <name evidence="1" type="ORF">M422DRAFT_265389</name>
</gene>
<evidence type="ECO:0000313" key="2">
    <source>
        <dbReference type="Proteomes" id="UP000054279"/>
    </source>
</evidence>
<accession>A0A0C9UU22</accession>
<reference evidence="1 2" key="1">
    <citation type="submission" date="2014-06" db="EMBL/GenBank/DDBJ databases">
        <title>Evolutionary Origins and Diversification of the Mycorrhizal Mutualists.</title>
        <authorList>
            <consortium name="DOE Joint Genome Institute"/>
            <consortium name="Mycorrhizal Genomics Consortium"/>
            <person name="Kohler A."/>
            <person name="Kuo A."/>
            <person name="Nagy L.G."/>
            <person name="Floudas D."/>
            <person name="Copeland A."/>
            <person name="Barry K.W."/>
            <person name="Cichocki N."/>
            <person name="Veneault-Fourrey C."/>
            <person name="LaButti K."/>
            <person name="Lindquist E.A."/>
            <person name="Lipzen A."/>
            <person name="Lundell T."/>
            <person name="Morin E."/>
            <person name="Murat C."/>
            <person name="Riley R."/>
            <person name="Ohm R."/>
            <person name="Sun H."/>
            <person name="Tunlid A."/>
            <person name="Henrissat B."/>
            <person name="Grigoriev I.V."/>
            <person name="Hibbett D.S."/>
            <person name="Martin F."/>
        </authorList>
    </citation>
    <scope>NUCLEOTIDE SEQUENCE [LARGE SCALE GENOMIC DNA]</scope>
    <source>
        <strain evidence="1 2">SS14</strain>
    </source>
</reference>
<protein>
    <submittedName>
        <fullName evidence="1">Uncharacterized protein</fullName>
    </submittedName>
</protein>
<proteinExistence type="predicted"/>